<dbReference type="PROSITE" id="PS50977">
    <property type="entry name" value="HTH_TETR_2"/>
    <property type="match status" value="1"/>
</dbReference>
<evidence type="ECO:0000256" key="4">
    <source>
        <dbReference type="PROSITE-ProRule" id="PRU00335"/>
    </source>
</evidence>
<keyword evidence="3" id="KW-0804">Transcription</keyword>
<feature type="coiled-coil region" evidence="5">
    <location>
        <begin position="79"/>
        <end position="106"/>
    </location>
</feature>
<sequence length="225" mass="23999">MPSAPKTGRRQPMQVRSQQTIQTLFKAAAQILDKEGEAGLSTNKVAAAAGFSIGTLYQYFPSKEVLVRAMAAKGQGLVLEALEAYLAALEGRADVAQMDAKELLRQAIRILLKGFAGGKGFTPSLIRLGWASEQPQETASVVRQVSDRLAIFLERIEHPQLPPPSAAVLFVLTRSVIGTLRSASLEKSPLLGGAALEDALVQLAWALLAPPHQAEGLALGKRPIT</sequence>
<evidence type="ECO:0000256" key="3">
    <source>
        <dbReference type="ARBA" id="ARBA00023163"/>
    </source>
</evidence>
<dbReference type="SUPFAM" id="SSF46689">
    <property type="entry name" value="Homeodomain-like"/>
    <property type="match status" value="1"/>
</dbReference>
<keyword evidence="5" id="KW-0175">Coiled coil</keyword>
<dbReference type="PANTHER" id="PTHR30055:SF234">
    <property type="entry name" value="HTH-TYPE TRANSCRIPTIONAL REGULATOR BETI"/>
    <property type="match status" value="1"/>
</dbReference>
<dbReference type="Gene3D" id="1.10.357.10">
    <property type="entry name" value="Tetracycline Repressor, domain 2"/>
    <property type="match status" value="1"/>
</dbReference>
<name>A0ABT6X359_9BURK</name>
<protein>
    <submittedName>
        <fullName evidence="7">TetR/AcrR family transcriptional regulator</fullName>
    </submittedName>
</protein>
<evidence type="ECO:0000256" key="2">
    <source>
        <dbReference type="ARBA" id="ARBA00023125"/>
    </source>
</evidence>
<keyword evidence="2 4" id="KW-0238">DNA-binding</keyword>
<dbReference type="Proteomes" id="UP001431902">
    <property type="component" value="Unassembled WGS sequence"/>
</dbReference>
<accession>A0ABT6X359</accession>
<evidence type="ECO:0000313" key="8">
    <source>
        <dbReference type="Proteomes" id="UP001431902"/>
    </source>
</evidence>
<dbReference type="RefSeq" id="WP_283222956.1">
    <property type="nucleotide sequence ID" value="NZ_JASGBH010000001.1"/>
</dbReference>
<feature type="DNA-binding region" description="H-T-H motif" evidence="4">
    <location>
        <begin position="41"/>
        <end position="60"/>
    </location>
</feature>
<dbReference type="InterPro" id="IPR009057">
    <property type="entry name" value="Homeodomain-like_sf"/>
</dbReference>
<comment type="caution">
    <text evidence="7">The sequence shown here is derived from an EMBL/GenBank/DDBJ whole genome shotgun (WGS) entry which is preliminary data.</text>
</comment>
<keyword evidence="1" id="KW-0805">Transcription regulation</keyword>
<dbReference type="Pfam" id="PF00440">
    <property type="entry name" value="TetR_N"/>
    <property type="match status" value="1"/>
</dbReference>
<feature type="domain" description="HTH tetR-type" evidence="6">
    <location>
        <begin position="18"/>
        <end position="78"/>
    </location>
</feature>
<dbReference type="PRINTS" id="PR00455">
    <property type="entry name" value="HTHTETR"/>
</dbReference>
<proteinExistence type="predicted"/>
<dbReference type="PANTHER" id="PTHR30055">
    <property type="entry name" value="HTH-TYPE TRANSCRIPTIONAL REGULATOR RUTR"/>
    <property type="match status" value="1"/>
</dbReference>
<dbReference type="InterPro" id="IPR001647">
    <property type="entry name" value="HTH_TetR"/>
</dbReference>
<gene>
    <name evidence="7" type="ORF">QLQ16_01720</name>
</gene>
<evidence type="ECO:0000313" key="7">
    <source>
        <dbReference type="EMBL" id="MDI9232551.1"/>
    </source>
</evidence>
<organism evidence="7 8">
    <name type="scientific">Limnohabitans lacus</name>
    <dbReference type="NCBI Taxonomy" id="3045173"/>
    <lineage>
        <taxon>Bacteria</taxon>
        <taxon>Pseudomonadati</taxon>
        <taxon>Pseudomonadota</taxon>
        <taxon>Betaproteobacteria</taxon>
        <taxon>Burkholderiales</taxon>
        <taxon>Comamonadaceae</taxon>
        <taxon>Limnohabitans</taxon>
    </lineage>
</organism>
<dbReference type="InterPro" id="IPR050109">
    <property type="entry name" value="HTH-type_TetR-like_transc_reg"/>
</dbReference>
<evidence type="ECO:0000256" key="5">
    <source>
        <dbReference type="SAM" id="Coils"/>
    </source>
</evidence>
<evidence type="ECO:0000259" key="6">
    <source>
        <dbReference type="PROSITE" id="PS50977"/>
    </source>
</evidence>
<keyword evidence="8" id="KW-1185">Reference proteome</keyword>
<dbReference type="EMBL" id="JASGBH010000001">
    <property type="protein sequence ID" value="MDI9232551.1"/>
    <property type="molecule type" value="Genomic_DNA"/>
</dbReference>
<evidence type="ECO:0000256" key="1">
    <source>
        <dbReference type="ARBA" id="ARBA00023015"/>
    </source>
</evidence>
<reference evidence="7" key="1">
    <citation type="submission" date="2023-05" db="EMBL/GenBank/DDBJ databases">
        <title>Limnohabitans sp. strain HM2-2 Genome sequencing and assembly.</title>
        <authorList>
            <person name="Jung Y."/>
        </authorList>
    </citation>
    <scope>NUCLEOTIDE SEQUENCE</scope>
    <source>
        <strain evidence="7">HM2-2</strain>
    </source>
</reference>